<dbReference type="SUPFAM" id="SSF52151">
    <property type="entry name" value="FabD/lysophospholipase-like"/>
    <property type="match status" value="1"/>
</dbReference>
<keyword evidence="1" id="KW-0443">Lipid metabolism</keyword>
<dbReference type="InterPro" id="IPR002641">
    <property type="entry name" value="PNPLA_dom"/>
</dbReference>
<name>A0A177MFM6_METMH</name>
<comment type="caution">
    <text evidence="3">The sequence shown here is derived from an EMBL/GenBank/DDBJ whole genome shotgun (WGS) entry which is preliminary data.</text>
</comment>
<reference evidence="3 4" key="1">
    <citation type="submission" date="2016-03" db="EMBL/GenBank/DDBJ databases">
        <authorList>
            <person name="Ploux O."/>
        </authorList>
    </citation>
    <scope>NUCLEOTIDE SEQUENCE [LARGE SCALE GENOMIC DNA]</scope>
    <source>
        <strain evidence="3 4">R-45363</strain>
    </source>
</reference>
<accession>A0A177MFM6</accession>
<gene>
    <name evidence="3" type="ORF">A1332_15255</name>
</gene>
<dbReference type="AlphaFoldDB" id="A0A177MFM6"/>
<feature type="domain" description="PNPLA" evidence="2">
    <location>
        <begin position="87"/>
        <end position="423"/>
    </location>
</feature>
<dbReference type="InterPro" id="IPR016035">
    <property type="entry name" value="Acyl_Trfase/lysoPLipase"/>
</dbReference>
<proteinExistence type="predicted"/>
<dbReference type="Proteomes" id="UP000078090">
    <property type="component" value="Unassembled WGS sequence"/>
</dbReference>
<evidence type="ECO:0000256" key="1">
    <source>
        <dbReference type="ARBA" id="ARBA00023098"/>
    </source>
</evidence>
<sequence>MGNSEIPKTDRQLLENASNHLKYSQKSGLSRQKIWENSINDKPSSIYDERFNNFNNTEKVTNNINISNNSFENLDGLCTRESTLMVALSGGGARAAVLASHALALLEEKYNQNRIIDKNHNGDLDFVDQISVFSTVSGGSIYAYQVGRIKTLLEKVLEQLKERKNDPEYKDQELVKYEKILLDYKRNFFQNIDSASTYSLENIKNHGTAALAWYLSPGNFFIGPALTFLTNYNYAHVLSFSADIITGQKEIELLSYETNKGDFFYNPDSKIEFDKFLKYLTYRSLGITFGINKLSDITSRPIFLFNATDLSSGAPFVFTQRYIHIPFPQKFNQTARLDLYNFNRDPQEVIARPLRAATLEDINSSPASMPSAVAAMASAAFPLGIEPVELIKFGYEPVHKDIFPTADRLRVSDGGEYDNSGLSSLVDLIDYIRIAKTNNTCAVKKLALLSINADADGYDNFYPYREAAPESWTQKVPVDLGLPIRVHALGVDALNFIHFKNKRRAEEIALNNIKEDIVRYDSNNRTCNHKSKESDIDVYYFPISLQQLSAFDSYSIEDKSNIYERLKNIPTNYQISEDDSIELARAASKIITADQKHGWCDSQNSIGEKKEISRLDDALFNVLF</sequence>
<dbReference type="Gene3D" id="3.40.1090.10">
    <property type="entry name" value="Cytosolic phospholipase A2 catalytic domain"/>
    <property type="match status" value="1"/>
</dbReference>
<evidence type="ECO:0000313" key="3">
    <source>
        <dbReference type="EMBL" id="OAI03760.1"/>
    </source>
</evidence>
<organism evidence="3 4">
    <name type="scientific">Methylomonas methanica</name>
    <dbReference type="NCBI Taxonomy" id="421"/>
    <lineage>
        <taxon>Bacteria</taxon>
        <taxon>Pseudomonadati</taxon>
        <taxon>Pseudomonadota</taxon>
        <taxon>Gammaproteobacteria</taxon>
        <taxon>Methylococcales</taxon>
        <taxon>Methylococcaceae</taxon>
        <taxon>Methylomonas</taxon>
    </lineage>
</organism>
<protein>
    <recommendedName>
        <fullName evidence="2">PNPLA domain-containing protein</fullName>
    </recommendedName>
</protein>
<dbReference type="GO" id="GO:0006629">
    <property type="term" value="P:lipid metabolic process"/>
    <property type="evidence" value="ECO:0007669"/>
    <property type="project" value="UniProtKB-KW"/>
</dbReference>
<evidence type="ECO:0000259" key="2">
    <source>
        <dbReference type="Pfam" id="PF01734"/>
    </source>
</evidence>
<dbReference type="EMBL" id="LUUG01000075">
    <property type="protein sequence ID" value="OAI03760.1"/>
    <property type="molecule type" value="Genomic_DNA"/>
</dbReference>
<evidence type="ECO:0000313" key="4">
    <source>
        <dbReference type="Proteomes" id="UP000078090"/>
    </source>
</evidence>
<dbReference type="Pfam" id="PF01734">
    <property type="entry name" value="Patatin"/>
    <property type="match status" value="1"/>
</dbReference>